<organism evidence="4 5">
    <name type="scientific">Bdellovibrio svalbardensis</name>
    <dbReference type="NCBI Taxonomy" id="2972972"/>
    <lineage>
        <taxon>Bacteria</taxon>
        <taxon>Pseudomonadati</taxon>
        <taxon>Bdellovibrionota</taxon>
        <taxon>Bdellovibrionia</taxon>
        <taxon>Bdellovibrionales</taxon>
        <taxon>Pseudobdellovibrionaceae</taxon>
        <taxon>Bdellovibrio</taxon>
    </lineage>
</organism>
<proteinExistence type="predicted"/>
<keyword evidence="1" id="KW-0175">Coiled coil</keyword>
<dbReference type="Pfam" id="PF13884">
    <property type="entry name" value="Peptidase_S74"/>
    <property type="match status" value="1"/>
</dbReference>
<dbReference type="RefSeq" id="WP_277576970.1">
    <property type="nucleotide sequence ID" value="NZ_JANRMI010000001.1"/>
</dbReference>
<keyword evidence="5" id="KW-1185">Reference proteome</keyword>
<dbReference type="Proteomes" id="UP001152321">
    <property type="component" value="Unassembled WGS sequence"/>
</dbReference>
<dbReference type="InterPro" id="IPR036388">
    <property type="entry name" value="WH-like_DNA-bd_sf"/>
</dbReference>
<evidence type="ECO:0000259" key="3">
    <source>
        <dbReference type="PROSITE" id="PS51688"/>
    </source>
</evidence>
<feature type="signal peptide" evidence="2">
    <location>
        <begin position="1"/>
        <end position="22"/>
    </location>
</feature>
<gene>
    <name evidence="4" type="ORF">NWE73_03910</name>
</gene>
<feature type="domain" description="Peptidase S74" evidence="3">
    <location>
        <begin position="1676"/>
        <end position="1779"/>
    </location>
</feature>
<feature type="coiled-coil region" evidence="1">
    <location>
        <begin position="1772"/>
        <end position="1799"/>
    </location>
</feature>
<dbReference type="Gene3D" id="1.10.10.10">
    <property type="entry name" value="Winged helix-like DNA-binding domain superfamily/Winged helix DNA-binding domain"/>
    <property type="match status" value="1"/>
</dbReference>
<evidence type="ECO:0000313" key="5">
    <source>
        <dbReference type="Proteomes" id="UP001152321"/>
    </source>
</evidence>
<dbReference type="PROSITE" id="PS51688">
    <property type="entry name" value="ICA"/>
    <property type="match status" value="1"/>
</dbReference>
<dbReference type="EMBL" id="JANRMI010000001">
    <property type="protein sequence ID" value="MDG0815495.1"/>
    <property type="molecule type" value="Genomic_DNA"/>
</dbReference>
<sequence>MRTCTLTALLVFSLFCSLWAEASPNSLTYQGRILKSDGTPLEYNNVSFLFEITNPSGNCVLYREQRNTVNMMSSGGVFDVPIGSGTQLFPSDPLYTLLDSFNNAKLQNCDGGATYTPAQGDIRLLKVKFHDGVGWKSISPSSEIRSVPYAGFALAAEKLGSKTENDFVAKTLLPTCSAGTFLAWDGSAFACNSVSGASGGTVTSVTSSNSYLTIINNTSTPALTLNVGTAANTVAAGNDSRFTDARTPIGTAGGDLGGTYPNPSVAKIQGVDVSVAAPASGQYLKYSSGQWVNSAIAIADVTNLSTNLSGYHTTAAFNTAVGSANCADYETPYWNSVASKFLCQPINVSVAGDVSGAIGAITVNKIKGVSVDATAPLTGQVLKYDGTKWAPAADNNGGGTVTNVTGTAPISVSSGTTTPVVSISQATTSTNGYLSSADWNTFNGKQAAGSYITALTGDVTATGPNSAAATVAKLQGSTLTITTPANKDYLKFNGTAFVNSPLLASDLSGAIPAANLPAFTGGDVTSSAGSVVLTLANTAVTAGSYTRANITVDSKGRITSAANGSAINLASEVSGVLPIANGGTGASTAITAFNALSPITTKGALITNDGTNDVSLTVGTNGQVLSADSAQSGGLKWITPTTGTVTNVTGTAPISVSSGTTTPVVSISQATTSTNGYLSSADWNTFNGKQAAGSYITALTGDVTATGPNSAAATVAKLQGSTLTITTPANKDYLKFNGTAFVNSPLLASDLSGAIPAANLPAFTGGDVTSSAGSVVLNLAAVGTAGTYYKVTTDSKGRVTSGSASLVAADIPGLDWSKIISGKPTTLSGYGITDSLVSNAGGTPSIQTGLDASKPASPTAGAIYFATDSKVIYQYNSGSWVSIASAAGSGGTITGVTAGTGLSGGGASGSVTLNLANTTVTAGSYTRANITVDAQGRITTAANGSAINLASEVSGVLPIANGGTGASTAITAFNALSPISTKGALITNDGTNDVSLAVGTNGQVLSADSAQSSGLKWVTPTNGTVTSVTGTLPVVVATGTTTPAISVNAATTSAQGVVQVGAGIAVASGTISADPANFPSVVPVSKGGTGASSITANRLVASDGTGSSYIPFNCAVGQTITFNASGIPGCQSFTAAGFFINGGNSFGAAATLGTNDAYTLGFKTNNSVAMTIDTAGKVGIGTATPSDLLTLSSADSSNGVSIINTSSSSARSPGFNVYNYSGSASGNASLLLQSARGTYAAATSVKSGDKLGQVLFQGLKNGSTYATGAQIYAQTSEDWAAGTAGTQLLFNTTATGSTSTSERMRIAETGNVGIGASDPKNLLQVGPSGSQTNLYGVYVGSYLSSAGQAQYNGNWVNSGYWGIGPATSASDNTIRIGNTSDQLGNWSASQNLKLLVGGNIITQTQDNDAVVYAKSVTSASVSSGGTFIGTRARGTIAAPTHPLSGDLISQFLGKNGIVGTTSPGMVIWASEDQTASAQGDYITFRTTPNGTTTSTERMRITNSGYVGIGTQTPGSLLHLAATSGSRLLNIQSSGLAGDQRASMIMGGWEVGQDSQINGTKNFFIYDSPSSSVRMTIDTNGWMTLNKGGAAASIAPFSIYNPSAAYMAFEEADMNQKFFQGVDGGQFWIRPGPTTASANALTISAGGLIGVNGAVNGSYNFYVNGTAGGTSAYVNASDERLKKNIETIPSSLEKILQLRGVTFDWRHDVRPNLKYPEKRDMGVIAQDVEKVFPEAVDTDTEGYKSVGYTKLIGPLVESTKELAGLCKMNESQLAKLQSIVEKQSREIASLKQENSELREAICEVNPKSKICRKK</sequence>
<dbReference type="InterPro" id="IPR030392">
    <property type="entry name" value="S74_ICA"/>
</dbReference>
<keyword evidence="2" id="KW-0732">Signal</keyword>
<accession>A0ABT6DGW1</accession>
<evidence type="ECO:0000313" key="4">
    <source>
        <dbReference type="EMBL" id="MDG0815495.1"/>
    </source>
</evidence>
<reference evidence="4" key="1">
    <citation type="submission" date="2022-08" db="EMBL/GenBank/DDBJ databases">
        <title>Novel Bdellovibrio Species Isolated from Svalbard: Designation Bdellovibrio svalbardensis.</title>
        <authorList>
            <person name="Mitchell R.J."/>
            <person name="Choi S.Y."/>
        </authorList>
    </citation>
    <scope>NUCLEOTIDE SEQUENCE</scope>
    <source>
        <strain evidence="4">PAP01</strain>
    </source>
</reference>
<evidence type="ECO:0000256" key="2">
    <source>
        <dbReference type="SAM" id="SignalP"/>
    </source>
</evidence>
<name>A0ABT6DGW1_9BACT</name>
<evidence type="ECO:0000256" key="1">
    <source>
        <dbReference type="SAM" id="Coils"/>
    </source>
</evidence>
<feature type="chain" id="PRO_5045172011" evidence="2">
    <location>
        <begin position="23"/>
        <end position="1813"/>
    </location>
</feature>
<comment type="caution">
    <text evidence="4">The sequence shown here is derived from an EMBL/GenBank/DDBJ whole genome shotgun (WGS) entry which is preliminary data.</text>
</comment>
<protein>
    <submittedName>
        <fullName evidence="4">Tail fiber domain-containing protein</fullName>
    </submittedName>
</protein>